<keyword evidence="2" id="KW-1185">Reference proteome</keyword>
<reference evidence="1" key="1">
    <citation type="journal article" date="2022" name="bioRxiv">
        <title>Sequencing and chromosome-scale assembly of the giantPleurodeles waltlgenome.</title>
        <authorList>
            <person name="Brown T."/>
            <person name="Elewa A."/>
            <person name="Iarovenko S."/>
            <person name="Subramanian E."/>
            <person name="Araus A.J."/>
            <person name="Petzold A."/>
            <person name="Susuki M."/>
            <person name="Suzuki K.-i.T."/>
            <person name="Hayashi T."/>
            <person name="Toyoda A."/>
            <person name="Oliveira C."/>
            <person name="Osipova E."/>
            <person name="Leigh N.D."/>
            <person name="Simon A."/>
            <person name="Yun M.H."/>
        </authorList>
    </citation>
    <scope>NUCLEOTIDE SEQUENCE</scope>
    <source>
        <strain evidence="1">20211129_DDA</strain>
        <tissue evidence="1">Liver</tissue>
    </source>
</reference>
<accession>A0AAV7N414</accession>
<proteinExistence type="predicted"/>
<sequence>MKGPVPRPYFISIEETGVVNKTRMQQLLFSQRYNNWFFNRPRKRKKGQTPALLIPGCTQDASVIFRASPSLTSSGQDLLLSRTQAQNIKCLHSRLKGSCPRRYIYLRRLQTARLLLKWT</sequence>
<name>A0AAV7N414_PLEWA</name>
<protein>
    <submittedName>
        <fullName evidence="1">Uncharacterized protein</fullName>
    </submittedName>
</protein>
<dbReference type="AlphaFoldDB" id="A0AAV7N414"/>
<dbReference type="Proteomes" id="UP001066276">
    <property type="component" value="Chromosome 9"/>
</dbReference>
<evidence type="ECO:0000313" key="2">
    <source>
        <dbReference type="Proteomes" id="UP001066276"/>
    </source>
</evidence>
<organism evidence="1 2">
    <name type="scientific">Pleurodeles waltl</name>
    <name type="common">Iberian ribbed newt</name>
    <dbReference type="NCBI Taxonomy" id="8319"/>
    <lineage>
        <taxon>Eukaryota</taxon>
        <taxon>Metazoa</taxon>
        <taxon>Chordata</taxon>
        <taxon>Craniata</taxon>
        <taxon>Vertebrata</taxon>
        <taxon>Euteleostomi</taxon>
        <taxon>Amphibia</taxon>
        <taxon>Batrachia</taxon>
        <taxon>Caudata</taxon>
        <taxon>Salamandroidea</taxon>
        <taxon>Salamandridae</taxon>
        <taxon>Pleurodelinae</taxon>
        <taxon>Pleurodeles</taxon>
    </lineage>
</organism>
<dbReference type="EMBL" id="JANPWB010000013">
    <property type="protein sequence ID" value="KAJ1107938.1"/>
    <property type="molecule type" value="Genomic_DNA"/>
</dbReference>
<gene>
    <name evidence="1" type="ORF">NDU88_005324</name>
</gene>
<evidence type="ECO:0000313" key="1">
    <source>
        <dbReference type="EMBL" id="KAJ1107938.1"/>
    </source>
</evidence>
<comment type="caution">
    <text evidence="1">The sequence shown here is derived from an EMBL/GenBank/DDBJ whole genome shotgun (WGS) entry which is preliminary data.</text>
</comment>